<accession>A0A1B9GEJ1</accession>
<evidence type="ECO:0000313" key="1">
    <source>
        <dbReference type="EMBL" id="OCF29381.1"/>
    </source>
</evidence>
<evidence type="ECO:0008006" key="2">
    <source>
        <dbReference type="Google" id="ProtNLM"/>
    </source>
</evidence>
<dbReference type="VEuPathDB" id="FungiDB:I302_00885"/>
<dbReference type="EMBL" id="KI894018">
    <property type="protein sequence ID" value="OCF29381.1"/>
    <property type="molecule type" value="Genomic_DNA"/>
</dbReference>
<reference evidence="1" key="1">
    <citation type="submission" date="2013-07" db="EMBL/GenBank/DDBJ databases">
        <title>The Genome Sequence of Cryptococcus bestiolae CBS10118.</title>
        <authorList>
            <consortium name="The Broad Institute Genome Sequencing Platform"/>
            <person name="Cuomo C."/>
            <person name="Litvintseva A."/>
            <person name="Chen Y."/>
            <person name="Heitman J."/>
            <person name="Sun S."/>
            <person name="Springer D."/>
            <person name="Dromer F."/>
            <person name="Young S.K."/>
            <person name="Zeng Q."/>
            <person name="Gargeya S."/>
            <person name="Fitzgerald M."/>
            <person name="Abouelleil A."/>
            <person name="Alvarado L."/>
            <person name="Berlin A.M."/>
            <person name="Chapman S.B."/>
            <person name="Dewar J."/>
            <person name="Goldberg J."/>
            <person name="Griggs A."/>
            <person name="Gujja S."/>
            <person name="Hansen M."/>
            <person name="Howarth C."/>
            <person name="Imamovic A."/>
            <person name="Larimer J."/>
            <person name="McCowan C."/>
            <person name="Murphy C."/>
            <person name="Pearson M."/>
            <person name="Priest M."/>
            <person name="Roberts A."/>
            <person name="Saif S."/>
            <person name="Shea T."/>
            <person name="Sykes S."/>
            <person name="Wortman J."/>
            <person name="Nusbaum C."/>
            <person name="Birren B."/>
        </authorList>
    </citation>
    <scope>NUCLEOTIDE SEQUENCE [LARGE SCALE GENOMIC DNA]</scope>
    <source>
        <strain evidence="1">CBS 10118</strain>
    </source>
</reference>
<organism evidence="1">
    <name type="scientific">Kwoniella bestiolae CBS 10118</name>
    <dbReference type="NCBI Taxonomy" id="1296100"/>
    <lineage>
        <taxon>Eukaryota</taxon>
        <taxon>Fungi</taxon>
        <taxon>Dikarya</taxon>
        <taxon>Basidiomycota</taxon>
        <taxon>Agaricomycotina</taxon>
        <taxon>Tremellomycetes</taxon>
        <taxon>Tremellales</taxon>
        <taxon>Cryptococcaceae</taxon>
        <taxon>Kwoniella</taxon>
    </lineage>
</organism>
<sequence length="358" mass="40793">MTIRSSPMSFFIVVPDKVRETGRSNLITGTPFSVHPRSQLSEGRLNGDFQRLITPNDTVAKYLHGGYPWDSWLTHHPVCGFVVLKTIYNPFYPCRNPNLNDYVPYKKLIDEPLREEEFCTGPMKKSQGRVVPKYPGFYTSDRKDKWLAILLEFGGSTLGPRFTILEEKWKCEEDIRSVQTIHLCGVNHHEINGRHILINEHGEIRLVGSRKSFMQDLRSAQGVRRLLQEASSLRGRFGHESGARLSLDNASSEYWAHLDDPAAFKASFDAGADGRRWCPPEIRRINEKRGGRYTEDGYEIESDDEGSTLRCRHLSVGLMLCSLVPMFPDVQAAWMRMQSPGQQQVQPGFLHGASLVQW</sequence>
<reference evidence="1" key="2">
    <citation type="submission" date="2014-01" db="EMBL/GenBank/DDBJ databases">
        <title>Evolution of pathogenesis and genome organization in the Tremellales.</title>
        <authorList>
            <person name="Cuomo C."/>
            <person name="Litvintseva A."/>
            <person name="Heitman J."/>
            <person name="Chen Y."/>
            <person name="Sun S."/>
            <person name="Springer D."/>
            <person name="Dromer F."/>
            <person name="Young S."/>
            <person name="Zeng Q."/>
            <person name="Chapman S."/>
            <person name="Gujja S."/>
            <person name="Saif S."/>
            <person name="Birren B."/>
        </authorList>
    </citation>
    <scope>NUCLEOTIDE SEQUENCE</scope>
    <source>
        <strain evidence="1">CBS 10118</strain>
    </source>
</reference>
<name>A0A1B9GEJ1_9TREE</name>
<gene>
    <name evidence="1" type="ORF">I302_00885</name>
</gene>
<protein>
    <recommendedName>
        <fullName evidence="2">Protein kinase domain-containing protein</fullName>
    </recommendedName>
</protein>
<dbReference type="AlphaFoldDB" id="A0A1B9GEJ1"/>
<proteinExistence type="predicted"/>
<dbReference type="OrthoDB" id="2565006at2759"/>